<dbReference type="AlphaFoldDB" id="A0AAN0IYY4"/>
<keyword evidence="3" id="KW-1185">Reference proteome</keyword>
<dbReference type="KEGG" id="aqu:109580867"/>
<dbReference type="SUPFAM" id="SSF53300">
    <property type="entry name" value="vWA-like"/>
    <property type="match status" value="1"/>
</dbReference>
<dbReference type="PANTHER" id="PTHR24020">
    <property type="entry name" value="COLLAGEN ALPHA"/>
    <property type="match status" value="1"/>
</dbReference>
<dbReference type="PROSITE" id="PS50234">
    <property type="entry name" value="VWFA"/>
    <property type="match status" value="1"/>
</dbReference>
<dbReference type="EnsemblMetazoa" id="XM_019994426.1">
    <property type="protein sequence ID" value="XP_019849985.1"/>
    <property type="gene ID" value="LOC109580867"/>
</dbReference>
<sequence>MLNSYCVKVCYSSLCTDCTARAFDFIILLDASGSVTAQNFEIMKNFVANMLSNFTIGPNDTRVGVIRFASSPSVVIPLGSINTYSQLATAIRGISYTQGGTNTAAALDLLSTAFATARVSEGIPRVAAVFTDGMSNNAAATVQSAQAVHNDKINVFSFGIGSGASRTELVAIASNGQQGVFTIDGFSSNTFQAVLTQLRVSTCASSTESETGKEIATTLKKGASRSLQYVFPSTGMTLKIDITVGNLVVRGSFTIQNPDALTQDFSVTSNGNGIDYFISPQLYVQSTTDDDDDDGSRRKRQTSMPNVYLSVAGLNDINSFSLNTTFGDTTSPMPGK</sequence>
<dbReference type="SMART" id="SM00327">
    <property type="entry name" value="VWA"/>
    <property type="match status" value="1"/>
</dbReference>
<proteinExistence type="predicted"/>
<dbReference type="CDD" id="cd01450">
    <property type="entry name" value="vWFA_subfamily_ECM"/>
    <property type="match status" value="1"/>
</dbReference>
<dbReference type="InterPro" id="IPR002035">
    <property type="entry name" value="VWF_A"/>
</dbReference>
<dbReference type="Gene3D" id="3.40.50.410">
    <property type="entry name" value="von Willebrand factor, type A domain"/>
    <property type="match status" value="1"/>
</dbReference>
<protein>
    <recommendedName>
        <fullName evidence="1">VWFA domain-containing protein</fullName>
    </recommendedName>
</protein>
<dbReference type="PANTHER" id="PTHR24020:SF84">
    <property type="entry name" value="VWFA DOMAIN-CONTAINING PROTEIN"/>
    <property type="match status" value="1"/>
</dbReference>
<reference evidence="2" key="2">
    <citation type="submission" date="2024-06" db="UniProtKB">
        <authorList>
            <consortium name="EnsemblMetazoa"/>
        </authorList>
    </citation>
    <scope>IDENTIFICATION</scope>
</reference>
<evidence type="ECO:0000313" key="3">
    <source>
        <dbReference type="Proteomes" id="UP000007879"/>
    </source>
</evidence>
<accession>A0AAN0IYY4</accession>
<dbReference type="Pfam" id="PF00092">
    <property type="entry name" value="VWA"/>
    <property type="match status" value="1"/>
</dbReference>
<name>A0AAN0IYY4_AMPQE</name>
<dbReference type="InterPro" id="IPR036465">
    <property type="entry name" value="vWFA_dom_sf"/>
</dbReference>
<organism evidence="2 3">
    <name type="scientific">Amphimedon queenslandica</name>
    <name type="common">Sponge</name>
    <dbReference type="NCBI Taxonomy" id="400682"/>
    <lineage>
        <taxon>Eukaryota</taxon>
        <taxon>Metazoa</taxon>
        <taxon>Porifera</taxon>
        <taxon>Demospongiae</taxon>
        <taxon>Heteroscleromorpha</taxon>
        <taxon>Haplosclerida</taxon>
        <taxon>Niphatidae</taxon>
        <taxon>Amphimedon</taxon>
    </lineage>
</organism>
<dbReference type="InterPro" id="IPR050525">
    <property type="entry name" value="ECM_Assembly_Org"/>
</dbReference>
<reference evidence="3" key="1">
    <citation type="journal article" date="2010" name="Nature">
        <title>The Amphimedon queenslandica genome and the evolution of animal complexity.</title>
        <authorList>
            <person name="Srivastava M."/>
            <person name="Simakov O."/>
            <person name="Chapman J."/>
            <person name="Fahey B."/>
            <person name="Gauthier M.E."/>
            <person name="Mitros T."/>
            <person name="Richards G.S."/>
            <person name="Conaco C."/>
            <person name="Dacre M."/>
            <person name="Hellsten U."/>
            <person name="Larroux C."/>
            <person name="Putnam N.H."/>
            <person name="Stanke M."/>
            <person name="Adamska M."/>
            <person name="Darling A."/>
            <person name="Degnan S.M."/>
            <person name="Oakley T.H."/>
            <person name="Plachetzki D.C."/>
            <person name="Zhai Y."/>
            <person name="Adamski M."/>
            <person name="Calcino A."/>
            <person name="Cummins S.F."/>
            <person name="Goodstein D.M."/>
            <person name="Harris C."/>
            <person name="Jackson D.J."/>
            <person name="Leys S.P."/>
            <person name="Shu S."/>
            <person name="Woodcroft B.J."/>
            <person name="Vervoort M."/>
            <person name="Kosik K.S."/>
            <person name="Manning G."/>
            <person name="Degnan B.M."/>
            <person name="Rokhsar D.S."/>
        </authorList>
    </citation>
    <scope>NUCLEOTIDE SEQUENCE [LARGE SCALE GENOMIC DNA]</scope>
</reference>
<dbReference type="GeneID" id="109580867"/>
<feature type="domain" description="VWFA" evidence="1">
    <location>
        <begin position="24"/>
        <end position="198"/>
    </location>
</feature>
<dbReference type="RefSeq" id="XP_019849985.1">
    <property type="nucleotide sequence ID" value="XM_019994426.1"/>
</dbReference>
<dbReference type="Proteomes" id="UP000007879">
    <property type="component" value="Unassembled WGS sequence"/>
</dbReference>
<evidence type="ECO:0000259" key="1">
    <source>
        <dbReference type="PROSITE" id="PS50234"/>
    </source>
</evidence>
<evidence type="ECO:0000313" key="2">
    <source>
        <dbReference type="EnsemblMetazoa" id="XP_019849985.1"/>
    </source>
</evidence>
<dbReference type="PRINTS" id="PR00453">
    <property type="entry name" value="VWFADOMAIN"/>
</dbReference>